<dbReference type="GO" id="GO:0004077">
    <property type="term" value="F:biotin--[biotin carboxyl-carrier protein] ligase activity"/>
    <property type="evidence" value="ECO:0007669"/>
    <property type="project" value="UniProtKB-UniRule"/>
</dbReference>
<feature type="domain" description="BPL/LPL catalytic" evidence="4">
    <location>
        <begin position="79"/>
        <end position="265"/>
    </location>
</feature>
<dbReference type="AlphaFoldDB" id="A0A0R2A9K7"/>
<evidence type="ECO:0000256" key="1">
    <source>
        <dbReference type="ARBA" id="ARBA00022598"/>
    </source>
</evidence>
<dbReference type="EC" id="6.3.4.15" evidence="3"/>
<keyword evidence="3" id="KW-0804">Transcription</keyword>
<dbReference type="InterPro" id="IPR013196">
    <property type="entry name" value="HTH_11"/>
</dbReference>
<comment type="caution">
    <text evidence="3">Lacks conserved residue(s) required for the propagation of feature annotation.</text>
</comment>
<dbReference type="PANTHER" id="PTHR12835:SF5">
    <property type="entry name" value="BIOTIN--PROTEIN LIGASE"/>
    <property type="match status" value="1"/>
</dbReference>
<dbReference type="HAMAP" id="MF_00978">
    <property type="entry name" value="Bifunct_BirA"/>
    <property type="match status" value="1"/>
</dbReference>
<dbReference type="Pfam" id="PF03099">
    <property type="entry name" value="BPL_LplA_LipB"/>
    <property type="match status" value="1"/>
</dbReference>
<feature type="binding site" evidence="3">
    <location>
        <begin position="95"/>
        <end position="97"/>
    </location>
    <ligand>
        <name>biotin</name>
        <dbReference type="ChEBI" id="CHEBI:57586"/>
    </ligand>
</feature>
<dbReference type="EMBL" id="AYYP01000044">
    <property type="protein sequence ID" value="KRM64056.1"/>
    <property type="molecule type" value="Genomic_DNA"/>
</dbReference>
<organism evidence="5 6">
    <name type="scientific">Ligilactobacillus agilis DSM 20509</name>
    <dbReference type="NCBI Taxonomy" id="1423718"/>
    <lineage>
        <taxon>Bacteria</taxon>
        <taxon>Bacillati</taxon>
        <taxon>Bacillota</taxon>
        <taxon>Bacilli</taxon>
        <taxon>Lactobacillales</taxon>
        <taxon>Lactobacillaceae</taxon>
        <taxon>Ligilactobacillus</taxon>
    </lineage>
</organism>
<keyword evidence="3" id="KW-0238">DNA-binding</keyword>
<dbReference type="CDD" id="cd16442">
    <property type="entry name" value="BPL"/>
    <property type="match status" value="1"/>
</dbReference>
<dbReference type="Gene3D" id="2.30.30.100">
    <property type="match status" value="1"/>
</dbReference>
<dbReference type="GO" id="GO:0016740">
    <property type="term" value="F:transferase activity"/>
    <property type="evidence" value="ECO:0007669"/>
    <property type="project" value="UniProtKB-ARBA"/>
</dbReference>
<dbReference type="GO" id="GO:0005524">
    <property type="term" value="F:ATP binding"/>
    <property type="evidence" value="ECO:0007669"/>
    <property type="project" value="UniProtKB-UniRule"/>
</dbReference>
<dbReference type="Gene3D" id="1.10.10.10">
    <property type="entry name" value="Winged helix-like DNA-binding domain superfamily/Winged helix DNA-binding domain"/>
    <property type="match status" value="1"/>
</dbReference>
<dbReference type="NCBIfam" id="TIGR00121">
    <property type="entry name" value="birA_ligase"/>
    <property type="match status" value="1"/>
</dbReference>
<reference evidence="5 6" key="1">
    <citation type="journal article" date="2015" name="Genome Announc.">
        <title>Expanding the biotechnology potential of lactobacilli through comparative genomics of 213 strains and associated genera.</title>
        <authorList>
            <person name="Sun Z."/>
            <person name="Harris H.M."/>
            <person name="McCann A."/>
            <person name="Guo C."/>
            <person name="Argimon S."/>
            <person name="Zhang W."/>
            <person name="Yang X."/>
            <person name="Jeffery I.B."/>
            <person name="Cooney J.C."/>
            <person name="Kagawa T.F."/>
            <person name="Liu W."/>
            <person name="Song Y."/>
            <person name="Salvetti E."/>
            <person name="Wrobel A."/>
            <person name="Rasinkangas P."/>
            <person name="Parkhill J."/>
            <person name="Rea M.C."/>
            <person name="O'Sullivan O."/>
            <person name="Ritari J."/>
            <person name="Douillard F.P."/>
            <person name="Paul Ross R."/>
            <person name="Yang R."/>
            <person name="Briner A.E."/>
            <person name="Felis G.E."/>
            <person name="de Vos W.M."/>
            <person name="Barrangou R."/>
            <person name="Klaenhammer T.R."/>
            <person name="Caufield P.W."/>
            <person name="Cui Y."/>
            <person name="Zhang H."/>
            <person name="O'Toole P.W."/>
        </authorList>
    </citation>
    <scope>NUCLEOTIDE SEQUENCE [LARGE SCALE GENOMIC DNA]</scope>
    <source>
        <strain evidence="5 6">DSM 20509</strain>
    </source>
</reference>
<feature type="DNA-binding region" description="H-T-H motif" evidence="3">
    <location>
        <begin position="26"/>
        <end position="45"/>
    </location>
</feature>
<dbReference type="Pfam" id="PF08279">
    <property type="entry name" value="HTH_11"/>
    <property type="match status" value="1"/>
</dbReference>
<dbReference type="InterPro" id="IPR036388">
    <property type="entry name" value="WH-like_DNA-bd_sf"/>
</dbReference>
<dbReference type="GO" id="GO:0009249">
    <property type="term" value="P:protein lipoylation"/>
    <property type="evidence" value="ECO:0007669"/>
    <property type="project" value="UniProtKB-ARBA"/>
</dbReference>
<dbReference type="GO" id="GO:0006355">
    <property type="term" value="P:regulation of DNA-templated transcription"/>
    <property type="evidence" value="ECO:0007669"/>
    <property type="project" value="UniProtKB-UniRule"/>
</dbReference>
<evidence type="ECO:0000259" key="4">
    <source>
        <dbReference type="PROSITE" id="PS51733"/>
    </source>
</evidence>
<keyword evidence="1 3" id="KW-0436">Ligase</keyword>
<dbReference type="InterPro" id="IPR003142">
    <property type="entry name" value="BPL_C"/>
</dbReference>
<keyword evidence="6" id="KW-1185">Reference proteome</keyword>
<dbReference type="SUPFAM" id="SSF55681">
    <property type="entry name" value="Class II aaRS and biotin synthetases"/>
    <property type="match status" value="1"/>
</dbReference>
<dbReference type="PROSITE" id="PS51733">
    <property type="entry name" value="BPL_LPL_CATALYTIC"/>
    <property type="match status" value="1"/>
</dbReference>
<dbReference type="SUPFAM" id="SSF46785">
    <property type="entry name" value="Winged helix' DNA-binding domain"/>
    <property type="match status" value="1"/>
</dbReference>
<dbReference type="InterPro" id="IPR045864">
    <property type="entry name" value="aa-tRNA-synth_II/BPL/LPL"/>
</dbReference>
<dbReference type="PATRIC" id="fig|1423718.3.peg.68"/>
<evidence type="ECO:0000313" key="5">
    <source>
        <dbReference type="EMBL" id="KRM64056.1"/>
    </source>
</evidence>
<keyword evidence="3" id="KW-0547">Nucleotide-binding</keyword>
<keyword evidence="3" id="KW-0678">Repressor</keyword>
<dbReference type="GO" id="GO:0003677">
    <property type="term" value="F:DNA binding"/>
    <property type="evidence" value="ECO:0007669"/>
    <property type="project" value="UniProtKB-UniRule"/>
</dbReference>
<keyword evidence="2 3" id="KW-0092">Biotin</keyword>
<evidence type="ECO:0000256" key="2">
    <source>
        <dbReference type="ARBA" id="ARBA00023267"/>
    </source>
</evidence>
<comment type="catalytic activity">
    <reaction evidence="3">
        <text>biotin + L-lysyl-[protein] + ATP = N(6)-biotinyl-L-lysyl-[protein] + AMP + diphosphate + H(+)</text>
        <dbReference type="Rhea" id="RHEA:11756"/>
        <dbReference type="Rhea" id="RHEA-COMP:9752"/>
        <dbReference type="Rhea" id="RHEA-COMP:10505"/>
        <dbReference type="ChEBI" id="CHEBI:15378"/>
        <dbReference type="ChEBI" id="CHEBI:29969"/>
        <dbReference type="ChEBI" id="CHEBI:30616"/>
        <dbReference type="ChEBI" id="CHEBI:33019"/>
        <dbReference type="ChEBI" id="CHEBI:57586"/>
        <dbReference type="ChEBI" id="CHEBI:83144"/>
        <dbReference type="ChEBI" id="CHEBI:456215"/>
        <dbReference type="EC" id="6.3.4.15"/>
    </reaction>
</comment>
<comment type="caution">
    <text evidence="5">The sequence shown here is derived from an EMBL/GenBank/DDBJ whole genome shotgun (WGS) entry which is preliminary data.</text>
</comment>
<comment type="function">
    <text evidence="3">Acts both as a biotin--[acetyl-CoA-carboxylase] ligase and a repressor.</text>
</comment>
<dbReference type="Proteomes" id="UP000051008">
    <property type="component" value="Unassembled WGS sequence"/>
</dbReference>
<dbReference type="Gene3D" id="3.30.930.10">
    <property type="entry name" value="Bira Bifunctional Protein, Domain 2"/>
    <property type="match status" value="1"/>
</dbReference>
<evidence type="ECO:0000313" key="6">
    <source>
        <dbReference type="Proteomes" id="UP000051008"/>
    </source>
</evidence>
<feature type="binding site" evidence="3">
    <location>
        <position position="120"/>
    </location>
    <ligand>
        <name>biotin</name>
        <dbReference type="ChEBI" id="CHEBI:57586"/>
    </ligand>
</feature>
<dbReference type="InterPro" id="IPR004143">
    <property type="entry name" value="BPL_LPL_catalytic"/>
</dbReference>
<keyword evidence="3" id="KW-0805">Transcription regulation</keyword>
<dbReference type="InterPro" id="IPR036390">
    <property type="entry name" value="WH_DNA-bd_sf"/>
</dbReference>
<dbReference type="InterPro" id="IPR030855">
    <property type="entry name" value="Bifunct_BirA"/>
</dbReference>
<dbReference type="PANTHER" id="PTHR12835">
    <property type="entry name" value="BIOTIN PROTEIN LIGASE"/>
    <property type="match status" value="1"/>
</dbReference>
<name>A0A0R2A9K7_9LACO</name>
<dbReference type="GO" id="GO:0005737">
    <property type="term" value="C:cytoplasm"/>
    <property type="evidence" value="ECO:0007669"/>
    <property type="project" value="TreeGrafter"/>
</dbReference>
<protein>
    <recommendedName>
        <fullName evidence="3">Bifunctional ligase/repressor BirA</fullName>
    </recommendedName>
    <alternativeName>
        <fullName evidence="3">Biotin--[acetyl-CoA-carboxylase] ligase</fullName>
        <ecNumber evidence="3">6.3.4.15</ecNumber>
    </alternativeName>
    <alternativeName>
        <fullName evidence="3">Biotin--protein ligase</fullName>
    </alternativeName>
    <alternativeName>
        <fullName evidence="3">Biotin-[acetyl-CoA carboxylase] synthetase</fullName>
    </alternativeName>
</protein>
<feature type="binding site" evidence="3">
    <location>
        <position position="191"/>
    </location>
    <ligand>
        <name>biotin</name>
        <dbReference type="ChEBI" id="CHEBI:57586"/>
    </ligand>
</feature>
<dbReference type="InterPro" id="IPR004408">
    <property type="entry name" value="Biotin_CoA_COase_ligase"/>
</dbReference>
<dbReference type="Pfam" id="PF02237">
    <property type="entry name" value="BPL_C"/>
    <property type="match status" value="1"/>
</dbReference>
<sequence length="325" mass="35874">MKEADLMSTSSQLLKILGEKSQPVSGQELADQLNISRTAIWKAINNLKDAGYQITSQPRTGYFLEDNGYLDAGLISRYLPTNFNFPLEIHQTIDSTNIRAKQLANKPDLTTPYIIIANQQTNGYGRYGRNFTSPSQSGIYLSILLANEQTEFNPGLLTTAVALAMCRAIEKKLAASPKIKWVNDVVVDGKKVCGILTEGISNLETQSLSNIVVGAGINYLTADFPEEISQRAGSLRNYALKAKVSRNEFIATYLEEFFKLYQTYQTGNFMPEYRAHSNIIGKEVTITQGTKSFQGNVVTIDDDGAIVLADGRKFTSGEVTKIRAN</sequence>
<keyword evidence="3" id="KW-0067">ATP-binding</keyword>
<accession>A0A0R2A9K7</accession>
<comment type="similarity">
    <text evidence="3">Belongs to the biotin--protein ligase family.</text>
</comment>
<evidence type="ECO:0000256" key="3">
    <source>
        <dbReference type="HAMAP-Rule" id="MF_00978"/>
    </source>
</evidence>
<gene>
    <name evidence="3" type="primary">birA</name>
    <name evidence="5" type="ORF">FC14_GL000066</name>
</gene>
<proteinExistence type="inferred from homology"/>